<dbReference type="RefSeq" id="WP_035846289.1">
    <property type="nucleotide sequence ID" value="NZ_BNAB01000012.1"/>
</dbReference>
<dbReference type="PROSITE" id="PS51078">
    <property type="entry name" value="ICLR_ED"/>
    <property type="match status" value="1"/>
</dbReference>
<proteinExistence type="predicted"/>
<evidence type="ECO:0000313" key="8">
    <source>
        <dbReference type="Proteomes" id="UP000199541"/>
    </source>
</evidence>
<dbReference type="InterPro" id="IPR036388">
    <property type="entry name" value="WH-like_DNA-bd_sf"/>
</dbReference>
<comment type="caution">
    <text evidence="6">The sequence shown here is derived from an EMBL/GenBank/DDBJ whole genome shotgun (WGS) entry which is preliminary data.</text>
</comment>
<evidence type="ECO:0000256" key="2">
    <source>
        <dbReference type="ARBA" id="ARBA00023125"/>
    </source>
</evidence>
<gene>
    <name evidence="6" type="ORF">GCM10008024_25800</name>
    <name evidence="7" type="ORF">SAMN05444006_11218</name>
</gene>
<evidence type="ECO:0000313" key="9">
    <source>
        <dbReference type="Proteomes" id="UP000634647"/>
    </source>
</evidence>
<keyword evidence="1" id="KW-0805">Transcription regulation</keyword>
<dbReference type="PANTHER" id="PTHR30136:SF35">
    <property type="entry name" value="HTH-TYPE TRANSCRIPTIONAL REGULATOR RV1719"/>
    <property type="match status" value="1"/>
</dbReference>
<keyword evidence="3" id="KW-0804">Transcription</keyword>
<accession>A0AAN5A0X8</accession>
<dbReference type="Pfam" id="PF09339">
    <property type="entry name" value="HTH_IclR"/>
    <property type="match status" value="1"/>
</dbReference>
<dbReference type="GO" id="GO:0045892">
    <property type="term" value="P:negative regulation of DNA-templated transcription"/>
    <property type="evidence" value="ECO:0007669"/>
    <property type="project" value="TreeGrafter"/>
</dbReference>
<protein>
    <submittedName>
        <fullName evidence="6">IclR family transcriptional regulator</fullName>
    </submittedName>
    <submittedName>
        <fullName evidence="7">Transcriptional regulator, IclR family</fullName>
    </submittedName>
</protein>
<keyword evidence="2" id="KW-0238">DNA-binding</keyword>
<evidence type="ECO:0000259" key="4">
    <source>
        <dbReference type="PROSITE" id="PS51077"/>
    </source>
</evidence>
<evidence type="ECO:0000313" key="7">
    <source>
        <dbReference type="EMBL" id="SDX22437.1"/>
    </source>
</evidence>
<evidence type="ECO:0000313" key="6">
    <source>
        <dbReference type="EMBL" id="GHE03259.1"/>
    </source>
</evidence>
<dbReference type="InterPro" id="IPR014757">
    <property type="entry name" value="Tscrpt_reg_IclR_C"/>
</dbReference>
<dbReference type="AlphaFoldDB" id="A0AAN5A0X8"/>
<dbReference type="SMART" id="SM00346">
    <property type="entry name" value="HTH_ICLR"/>
    <property type="match status" value="1"/>
</dbReference>
<evidence type="ECO:0000259" key="5">
    <source>
        <dbReference type="PROSITE" id="PS51078"/>
    </source>
</evidence>
<dbReference type="Gene3D" id="1.10.10.10">
    <property type="entry name" value="Winged helix-like DNA-binding domain superfamily/Winged helix DNA-binding domain"/>
    <property type="match status" value="1"/>
</dbReference>
<name>A0AAN5A0X8_9RHOB</name>
<dbReference type="GO" id="GO:0003677">
    <property type="term" value="F:DNA binding"/>
    <property type="evidence" value="ECO:0007669"/>
    <property type="project" value="UniProtKB-KW"/>
</dbReference>
<dbReference type="InterPro" id="IPR050707">
    <property type="entry name" value="HTH_MetabolicPath_Reg"/>
</dbReference>
<organism evidence="6 9">
    <name type="scientific">Allgaiera indica</name>
    <dbReference type="NCBI Taxonomy" id="765699"/>
    <lineage>
        <taxon>Bacteria</taxon>
        <taxon>Pseudomonadati</taxon>
        <taxon>Pseudomonadota</taxon>
        <taxon>Alphaproteobacteria</taxon>
        <taxon>Rhodobacterales</taxon>
        <taxon>Paracoccaceae</taxon>
        <taxon>Allgaiera</taxon>
    </lineage>
</organism>
<feature type="domain" description="IclR-ED" evidence="5">
    <location>
        <begin position="68"/>
        <end position="251"/>
    </location>
</feature>
<dbReference type="SUPFAM" id="SSF46785">
    <property type="entry name" value="Winged helix' DNA-binding domain"/>
    <property type="match status" value="1"/>
</dbReference>
<dbReference type="InterPro" id="IPR036390">
    <property type="entry name" value="WH_DNA-bd_sf"/>
</dbReference>
<reference evidence="6" key="1">
    <citation type="journal article" date="2014" name="Int. J. Syst. Evol. Microbiol.">
        <title>Complete genome sequence of Corynebacterium casei LMG S-19264T (=DSM 44701T), isolated from a smear-ripened cheese.</title>
        <authorList>
            <consortium name="US DOE Joint Genome Institute (JGI-PGF)"/>
            <person name="Walter F."/>
            <person name="Albersmeier A."/>
            <person name="Kalinowski J."/>
            <person name="Ruckert C."/>
        </authorList>
    </citation>
    <scope>NUCLEOTIDE SEQUENCE</scope>
    <source>
        <strain evidence="6">CGMCC 1.10859</strain>
    </source>
</reference>
<dbReference type="SUPFAM" id="SSF55781">
    <property type="entry name" value="GAF domain-like"/>
    <property type="match status" value="1"/>
</dbReference>
<keyword evidence="8" id="KW-1185">Reference proteome</keyword>
<dbReference type="InterPro" id="IPR029016">
    <property type="entry name" value="GAF-like_dom_sf"/>
</dbReference>
<dbReference type="Proteomes" id="UP000634647">
    <property type="component" value="Unassembled WGS sequence"/>
</dbReference>
<dbReference type="EMBL" id="FNOB01000012">
    <property type="protein sequence ID" value="SDX22437.1"/>
    <property type="molecule type" value="Genomic_DNA"/>
</dbReference>
<sequence>MATQLNRSLLKALEILDLFSVEQRALTARDVVDRLDMTVQTAHRFLLTLEYAGVLVSPRRGQFTLGQKLEELGKLAFEVSPLPSLARPVVEALSRELTESVMACRLGRQGAVCIASTPSPRPIRVSVDVGTSLPFRTTAQGKLFLAQMAPAERQARLRQEAARRGADLSAEDAESAEREAQEVARKGFATNFGENESEIGAIAVPVAGPDGRMVLSLSVFGILSSFDQPLRDRAKAQLLAGKAALEATLCERGQNRLASAEASRRVAQARHAG</sequence>
<feature type="domain" description="HTH iclR-type" evidence="4">
    <location>
        <begin position="6"/>
        <end position="67"/>
    </location>
</feature>
<dbReference type="GO" id="GO:0003700">
    <property type="term" value="F:DNA-binding transcription factor activity"/>
    <property type="evidence" value="ECO:0007669"/>
    <property type="project" value="TreeGrafter"/>
</dbReference>
<dbReference type="Proteomes" id="UP000199541">
    <property type="component" value="Unassembled WGS sequence"/>
</dbReference>
<dbReference type="Gene3D" id="3.30.450.40">
    <property type="match status" value="1"/>
</dbReference>
<reference evidence="6" key="3">
    <citation type="submission" date="2023-06" db="EMBL/GenBank/DDBJ databases">
        <authorList>
            <person name="Sun Q."/>
            <person name="Zhou Y."/>
        </authorList>
    </citation>
    <scope>NUCLEOTIDE SEQUENCE</scope>
    <source>
        <strain evidence="6">CGMCC 1.10859</strain>
    </source>
</reference>
<reference evidence="7 8" key="2">
    <citation type="submission" date="2016-10" db="EMBL/GenBank/DDBJ databases">
        <authorList>
            <person name="Varghese N."/>
            <person name="Submissions S."/>
        </authorList>
    </citation>
    <scope>NUCLEOTIDE SEQUENCE [LARGE SCALE GENOMIC DNA]</scope>
    <source>
        <strain evidence="7 8">DSM 24802</strain>
    </source>
</reference>
<dbReference type="Pfam" id="PF01614">
    <property type="entry name" value="IclR_C"/>
    <property type="match status" value="1"/>
</dbReference>
<evidence type="ECO:0000256" key="1">
    <source>
        <dbReference type="ARBA" id="ARBA00023015"/>
    </source>
</evidence>
<dbReference type="PANTHER" id="PTHR30136">
    <property type="entry name" value="HELIX-TURN-HELIX TRANSCRIPTIONAL REGULATOR, ICLR FAMILY"/>
    <property type="match status" value="1"/>
</dbReference>
<dbReference type="PROSITE" id="PS51077">
    <property type="entry name" value="HTH_ICLR"/>
    <property type="match status" value="1"/>
</dbReference>
<evidence type="ECO:0000256" key="3">
    <source>
        <dbReference type="ARBA" id="ARBA00023163"/>
    </source>
</evidence>
<dbReference type="InterPro" id="IPR005471">
    <property type="entry name" value="Tscrpt_reg_IclR_N"/>
</dbReference>
<dbReference type="EMBL" id="BNAB01000012">
    <property type="protein sequence ID" value="GHE03259.1"/>
    <property type="molecule type" value="Genomic_DNA"/>
</dbReference>